<gene>
    <name evidence="2" type="ORF">NE237_020960</name>
</gene>
<comment type="caution">
    <text evidence="2">The sequence shown here is derived from an EMBL/GenBank/DDBJ whole genome shotgun (WGS) entry which is preliminary data.</text>
</comment>
<keyword evidence="3" id="KW-1185">Reference proteome</keyword>
<protein>
    <submittedName>
        <fullName evidence="2">Uncharacterized protein</fullName>
    </submittedName>
</protein>
<feature type="region of interest" description="Disordered" evidence="1">
    <location>
        <begin position="24"/>
        <end position="49"/>
    </location>
</feature>
<sequence>MEGVEEITFRKDLMVEILHETAKDTEMKTQVTEPMTRTPTPKLVRQTSGKTNCLCSPTTHAGSFRCRLHRSSSLQRTKSAETATFHDSSSKATTGSTVQAQ</sequence>
<accession>A0A9Q0H883</accession>
<dbReference type="Proteomes" id="UP001141806">
    <property type="component" value="Unassembled WGS sequence"/>
</dbReference>
<dbReference type="OrthoDB" id="1924025at2759"/>
<reference evidence="2" key="1">
    <citation type="journal article" date="2023" name="Plant J.">
        <title>The genome of the king protea, Protea cynaroides.</title>
        <authorList>
            <person name="Chang J."/>
            <person name="Duong T.A."/>
            <person name="Schoeman C."/>
            <person name="Ma X."/>
            <person name="Roodt D."/>
            <person name="Barker N."/>
            <person name="Li Z."/>
            <person name="Van de Peer Y."/>
            <person name="Mizrachi E."/>
        </authorList>
    </citation>
    <scope>NUCLEOTIDE SEQUENCE</scope>
    <source>
        <tissue evidence="2">Young leaves</tissue>
    </source>
</reference>
<dbReference type="PANTHER" id="PTHR33132">
    <property type="entry name" value="OSJNBB0118P14.9 PROTEIN"/>
    <property type="match status" value="1"/>
</dbReference>
<dbReference type="EMBL" id="JAMYWD010000009">
    <property type="protein sequence ID" value="KAJ4961050.1"/>
    <property type="molecule type" value="Genomic_DNA"/>
</dbReference>
<evidence type="ECO:0000256" key="1">
    <source>
        <dbReference type="SAM" id="MobiDB-lite"/>
    </source>
</evidence>
<feature type="region of interest" description="Disordered" evidence="1">
    <location>
        <begin position="70"/>
        <end position="101"/>
    </location>
</feature>
<feature type="compositionally biased region" description="Polar residues" evidence="1">
    <location>
        <begin position="28"/>
        <end position="49"/>
    </location>
</feature>
<feature type="compositionally biased region" description="Polar residues" evidence="1">
    <location>
        <begin position="71"/>
        <end position="101"/>
    </location>
</feature>
<evidence type="ECO:0000313" key="3">
    <source>
        <dbReference type="Proteomes" id="UP001141806"/>
    </source>
</evidence>
<name>A0A9Q0H883_9MAGN</name>
<evidence type="ECO:0000313" key="2">
    <source>
        <dbReference type="EMBL" id="KAJ4961050.1"/>
    </source>
</evidence>
<organism evidence="2 3">
    <name type="scientific">Protea cynaroides</name>
    <dbReference type="NCBI Taxonomy" id="273540"/>
    <lineage>
        <taxon>Eukaryota</taxon>
        <taxon>Viridiplantae</taxon>
        <taxon>Streptophyta</taxon>
        <taxon>Embryophyta</taxon>
        <taxon>Tracheophyta</taxon>
        <taxon>Spermatophyta</taxon>
        <taxon>Magnoliopsida</taxon>
        <taxon>Proteales</taxon>
        <taxon>Proteaceae</taxon>
        <taxon>Protea</taxon>
    </lineage>
</organism>
<proteinExistence type="predicted"/>
<dbReference type="PANTHER" id="PTHR33132:SF135">
    <property type="entry name" value="OS02G0799700 PROTEIN"/>
    <property type="match status" value="1"/>
</dbReference>
<dbReference type="AlphaFoldDB" id="A0A9Q0H883"/>